<protein>
    <submittedName>
        <fullName evidence="1">Uncharacterized protein</fullName>
    </submittedName>
</protein>
<accession>A0A0F6N4Y9</accession>
<organismHost>
    <name type="scientific">Bos taurus</name>
    <name type="common">Bovine</name>
    <dbReference type="NCBI Taxonomy" id="9913"/>
</organismHost>
<proteinExistence type="predicted"/>
<organismHost>
    <name type="scientific">Felis catus</name>
    <name type="common">Cat</name>
    <name type="synonym">Felis silvestris catus</name>
    <dbReference type="NCBI Taxonomy" id="9685"/>
</organismHost>
<reference evidence="2" key="2">
    <citation type="submission" date="2019-10" db="EMBL/GenBank/DDBJ databases">
        <title>Experimental infection of calves with contemporary bovine gammaherpesvirus type 4.</title>
        <authorList>
            <person name="Bauermann F."/>
            <person name="Kutish G."/>
            <person name="Diel D."/>
            <person name="Falkenberg S."/>
            <person name="Martins M."/>
            <person name="Flores E."/>
        </authorList>
    </citation>
    <scope>NUCLEOTIDE SEQUENCE</scope>
    <source>
        <strain evidence="2">SD16-49</strain>
    </source>
</reference>
<name>A0A0F6N4Y9_BHV4</name>
<dbReference type="EMBL" id="MN551084">
    <property type="protein sequence ID" value="QJC19187.1"/>
    <property type="molecule type" value="Genomic_DNA"/>
</dbReference>
<evidence type="ECO:0000313" key="2">
    <source>
        <dbReference type="EMBL" id="QJC19187.1"/>
    </source>
</evidence>
<dbReference type="Pfam" id="PF04793">
    <property type="entry name" value="Herpes_BBRF1"/>
    <property type="match status" value="1"/>
</dbReference>
<reference evidence="1" key="1">
    <citation type="submission" date="2013-05" db="EMBL/GenBank/DDBJ databases">
        <title>Seroprevalence against a Canadian isolate of bovine herpesvirus 4 (BHV4) is higher in various diseases affected bovine dairy herds compared to healthy herds.</title>
        <authorList>
            <person name="Music N."/>
            <person name="Laroche J."/>
            <person name="Tremblay D."/>
            <person name="Mandeville I."/>
            <person name="Bellehumeur C."/>
            <person name="Charette S.J."/>
            <person name="Gagnon C.A."/>
        </authorList>
    </citation>
    <scope>NUCLEOTIDE SEQUENCE</scope>
    <source>
        <strain evidence="1">FMV09-1180503</strain>
    </source>
</reference>
<organism evidence="1">
    <name type="scientific">Bovine herpesvirus 4</name>
    <name type="common">BoHV-4</name>
    <name type="synonym">Movar virus</name>
    <dbReference type="NCBI Taxonomy" id="10385"/>
    <lineage>
        <taxon>Viruses</taxon>
        <taxon>Duplodnaviria</taxon>
        <taxon>Heunggongvirae</taxon>
        <taxon>Peploviricota</taxon>
        <taxon>Herviviricetes</taxon>
        <taxon>Herpesvirales</taxon>
        <taxon>Orthoherpesviridae</taxon>
        <taxon>Gammaherpesvirinae</taxon>
        <taxon>Rhadinovirus</taxon>
        <taxon>Rhadinovirus bovinegamma4</taxon>
    </lineage>
</organism>
<organismHost>
    <name type="scientific">Panthera leo</name>
    <name type="common">Lion</name>
    <dbReference type="NCBI Taxonomy" id="9689"/>
</organismHost>
<dbReference type="EMBL" id="KC999113">
    <property type="protein sequence ID" value="AIA82795.1"/>
    <property type="molecule type" value="Genomic_DNA"/>
</dbReference>
<dbReference type="InterPro" id="IPR006878">
    <property type="entry name" value="Herpes_BBRF1"/>
</dbReference>
<evidence type="ECO:0000313" key="1">
    <source>
        <dbReference type="EMBL" id="AIA82795.1"/>
    </source>
</evidence>
<sequence length="299" mass="34989">MNTGVNNKILSEFKNYHFPDLSQIVKEKDKLSFNSGETNYEKPITALERALFLTDVAQILIQHKNQEKSIMVLIQDIIKYMITSLNELNNADAQCSTPQLLHFLVSDDQMLGAHLIKLLPEILLCKYPNFSTSPINSGDMDYIEWCLHHMLAISETDQNLLRNTLSTREWTLMPSIQVLCHIMQQLFLSQTHCPEYKDHEFNLFFNQAIFWTTVLKMFQECIRQDMVGDHIQCVIALLKNEVRQFFLWYDINKIHFKPMAMVKYLEHLVNSITYESSDILLFQARLLLSHCKLILQKAQ</sequence>